<evidence type="ECO:0000313" key="1">
    <source>
        <dbReference type="EMBL" id="RBA21824.1"/>
    </source>
</evidence>
<reference evidence="1 2" key="1">
    <citation type="submission" date="2017-12" db="EMBL/GenBank/DDBJ databases">
        <title>Genome sequence of the mycotoxigenic crop pathogen Fusarium proliferatum, strain ITEM 2341 from Date Palm.</title>
        <authorList>
            <person name="Almiman B.F."/>
            <person name="Shittu T.A."/>
            <person name="Muthumeenakshi S."/>
            <person name="Baroncelli R."/>
            <person name="Sreenivasaprasada S."/>
        </authorList>
    </citation>
    <scope>NUCLEOTIDE SEQUENCE [LARGE SCALE GENOMIC DNA]</scope>
    <source>
        <strain evidence="1 2">ITEM 2341</strain>
    </source>
</reference>
<sequence length="88" mass="9915">MAAPEEPGIVQVVGEPKQFKLETLTRDLERIHGKGNAGWKLVQAHKVKLVSITNETEDIAALVEHYESLGVDVEWEQKKGDSPQYIKY</sequence>
<evidence type="ECO:0000313" key="2">
    <source>
        <dbReference type="Proteomes" id="UP000251714"/>
    </source>
</evidence>
<accession>A0A365NLY4</accession>
<comment type="caution">
    <text evidence="1">The sequence shown here is derived from an EMBL/GenBank/DDBJ whole genome shotgun (WGS) entry which is preliminary data.</text>
</comment>
<dbReference type="EMBL" id="PKMI01000001">
    <property type="protein sequence ID" value="RBA21824.1"/>
    <property type="molecule type" value="Genomic_DNA"/>
</dbReference>
<dbReference type="Proteomes" id="UP000251714">
    <property type="component" value="Unassembled WGS sequence"/>
</dbReference>
<dbReference type="AlphaFoldDB" id="A0A365NLY4"/>
<protein>
    <submittedName>
        <fullName evidence="1">Uncharacterized protein</fullName>
    </submittedName>
</protein>
<organism evidence="1 2">
    <name type="scientific">Gibberella intermedia</name>
    <name type="common">Bulb rot disease fungus</name>
    <name type="synonym">Fusarium proliferatum</name>
    <dbReference type="NCBI Taxonomy" id="948311"/>
    <lineage>
        <taxon>Eukaryota</taxon>
        <taxon>Fungi</taxon>
        <taxon>Dikarya</taxon>
        <taxon>Ascomycota</taxon>
        <taxon>Pezizomycotina</taxon>
        <taxon>Sordariomycetes</taxon>
        <taxon>Hypocreomycetidae</taxon>
        <taxon>Hypocreales</taxon>
        <taxon>Nectriaceae</taxon>
        <taxon>Fusarium</taxon>
        <taxon>Fusarium fujikuroi species complex</taxon>
    </lineage>
</organism>
<name>A0A365NLY4_GIBIN</name>
<proteinExistence type="predicted"/>
<gene>
    <name evidence="1" type="ORF">FPRO05_00171</name>
</gene>